<gene>
    <name evidence="2" type="primary">SIRT6_1</name>
    <name evidence="2" type="ORF">FOZ63_010924</name>
</gene>
<dbReference type="Gene3D" id="3.40.50.1220">
    <property type="entry name" value="TPP-binding domain"/>
    <property type="match status" value="1"/>
</dbReference>
<protein>
    <submittedName>
        <fullName evidence="2">NAD-dependent protein deacetylase sirtuin-6</fullName>
    </submittedName>
</protein>
<keyword evidence="1" id="KW-0812">Transmembrane</keyword>
<keyword evidence="1" id="KW-1133">Transmembrane helix</keyword>
<reference evidence="2 3" key="1">
    <citation type="submission" date="2020-04" db="EMBL/GenBank/DDBJ databases">
        <title>Perkinsus olseni comparative genomics.</title>
        <authorList>
            <person name="Bogema D.R."/>
        </authorList>
    </citation>
    <scope>NUCLEOTIDE SEQUENCE [LARGE SCALE GENOMIC DNA]</scope>
    <source>
        <strain evidence="2 3">ATCC PRA-207</strain>
    </source>
</reference>
<evidence type="ECO:0000313" key="3">
    <source>
        <dbReference type="Proteomes" id="UP000553632"/>
    </source>
</evidence>
<organism evidence="2 3">
    <name type="scientific">Perkinsus olseni</name>
    <name type="common">Perkinsus atlanticus</name>
    <dbReference type="NCBI Taxonomy" id="32597"/>
    <lineage>
        <taxon>Eukaryota</taxon>
        <taxon>Sar</taxon>
        <taxon>Alveolata</taxon>
        <taxon>Perkinsozoa</taxon>
        <taxon>Perkinsea</taxon>
        <taxon>Perkinsida</taxon>
        <taxon>Perkinsidae</taxon>
        <taxon>Perkinsus</taxon>
    </lineage>
</organism>
<accession>A0A7J6QTF9</accession>
<comment type="caution">
    <text evidence="2">The sequence shown here is derived from an EMBL/GenBank/DDBJ whole genome shotgun (WGS) entry which is preliminary data.</text>
</comment>
<dbReference type="EMBL" id="JABANO010030504">
    <property type="protein sequence ID" value="KAF4711765.1"/>
    <property type="molecule type" value="Genomic_DNA"/>
</dbReference>
<dbReference type="AlphaFoldDB" id="A0A7J6QTF9"/>
<evidence type="ECO:0000313" key="2">
    <source>
        <dbReference type="EMBL" id="KAF4711765.1"/>
    </source>
</evidence>
<feature type="non-terminal residue" evidence="2">
    <location>
        <position position="1"/>
    </location>
</feature>
<name>A0A7J6QTF9_PEROL</name>
<dbReference type="Proteomes" id="UP000553632">
    <property type="component" value="Unassembled WGS sequence"/>
</dbReference>
<evidence type="ECO:0000256" key="1">
    <source>
        <dbReference type="SAM" id="Phobius"/>
    </source>
</evidence>
<keyword evidence="3" id="KW-1185">Reference proteome</keyword>
<feature type="transmembrane region" description="Helical" evidence="1">
    <location>
        <begin position="148"/>
        <end position="170"/>
    </location>
</feature>
<keyword evidence="1" id="KW-0472">Membrane</keyword>
<proteinExistence type="predicted"/>
<sequence length="268" mass="31051">SSLRIEPASSFPFYAQWINKRMEKLERGRVVIINLQKTEYDERCDLRFFTRSDRVFRDLFEQLGITIEGRPLIKPDLLTDPALYESYHRVRDKTSVSQLPAGRTRVLTALVHVSTQPMMGTPELLHGSYAGTPWGYDSAIDELRHFKVAMATMMVILSGIIIFLLLVASIDAEPRKPLDTKTARQPRQRERITHIEMDDAVARRREFDAELDREELACIVKANFPTAESGKERYRSSSEDIRLPSINYMRKYPPFRRKHKPVPSLNVE</sequence>